<protein>
    <submittedName>
        <fullName evidence="1">Uncharacterized protein</fullName>
    </submittedName>
</protein>
<evidence type="ECO:0000313" key="2">
    <source>
        <dbReference type="Proteomes" id="UP000217154"/>
    </source>
</evidence>
<dbReference type="AlphaFoldDB" id="A0A250DKU3"/>
<dbReference type="KEGG" id="vbo:CKY39_16115"/>
<reference evidence="1 2" key="1">
    <citation type="submission" date="2017-09" db="EMBL/GenBank/DDBJ databases">
        <title>The diverse metabolic capabilities of V. boronicumulans make it an excellent choice for continued studies on novel biodegradation.</title>
        <authorList>
            <person name="Sun S."/>
        </authorList>
    </citation>
    <scope>NUCLEOTIDE SEQUENCE [LARGE SCALE GENOMIC DNA]</scope>
    <source>
        <strain evidence="1 2">J1</strain>
    </source>
</reference>
<organism evidence="1 2">
    <name type="scientific">Variovorax boronicumulans</name>
    <dbReference type="NCBI Taxonomy" id="436515"/>
    <lineage>
        <taxon>Bacteria</taxon>
        <taxon>Pseudomonadati</taxon>
        <taxon>Pseudomonadota</taxon>
        <taxon>Betaproteobacteria</taxon>
        <taxon>Burkholderiales</taxon>
        <taxon>Comamonadaceae</taxon>
        <taxon>Variovorax</taxon>
    </lineage>
</organism>
<evidence type="ECO:0000313" key="1">
    <source>
        <dbReference type="EMBL" id="ATA54563.1"/>
    </source>
</evidence>
<name>A0A250DKU3_9BURK</name>
<dbReference type="EMBL" id="CP023284">
    <property type="protein sequence ID" value="ATA54563.1"/>
    <property type="molecule type" value="Genomic_DNA"/>
</dbReference>
<accession>A0A250DKU3</accession>
<dbReference type="Proteomes" id="UP000217154">
    <property type="component" value="Chromosome"/>
</dbReference>
<proteinExistence type="predicted"/>
<gene>
    <name evidence="1" type="ORF">CKY39_16115</name>
</gene>
<dbReference type="RefSeq" id="WP_095745146.1">
    <property type="nucleotide sequence ID" value="NZ_CP023284.1"/>
</dbReference>
<sequence>MTTAAVQTSALDAEPDMFGSVDLASGPDMHAEMLAIPGVLIANAEVRTKLVGLDQHPLPVLVLELRPLSGLQRVVHAELVYTEPARKSAERLAATLKKGTRVTVTTPLDDMRTYFPHVAAVALIPTPKATS</sequence>